<evidence type="ECO:0000256" key="2">
    <source>
        <dbReference type="ARBA" id="ARBA00007362"/>
    </source>
</evidence>
<protein>
    <submittedName>
        <fullName evidence="8">Putative blue pigment (Indigoidine) exporter</fullName>
    </submittedName>
</protein>
<feature type="transmembrane region" description="Helical" evidence="6">
    <location>
        <begin position="87"/>
        <end position="106"/>
    </location>
</feature>
<dbReference type="EMBL" id="JACHGR010000001">
    <property type="protein sequence ID" value="MBB6054524.1"/>
    <property type="molecule type" value="Genomic_DNA"/>
</dbReference>
<feature type="transmembrane region" description="Helical" evidence="6">
    <location>
        <begin position="200"/>
        <end position="218"/>
    </location>
</feature>
<dbReference type="Pfam" id="PF00892">
    <property type="entry name" value="EamA"/>
    <property type="match status" value="2"/>
</dbReference>
<evidence type="ECO:0000256" key="5">
    <source>
        <dbReference type="ARBA" id="ARBA00023136"/>
    </source>
</evidence>
<dbReference type="PANTHER" id="PTHR32322">
    <property type="entry name" value="INNER MEMBRANE TRANSPORTER"/>
    <property type="match status" value="1"/>
</dbReference>
<dbReference type="SUPFAM" id="SSF103481">
    <property type="entry name" value="Multidrug resistance efflux transporter EmrE"/>
    <property type="match status" value="2"/>
</dbReference>
<keyword evidence="3 6" id="KW-0812">Transmembrane</keyword>
<organism evidence="8 9">
    <name type="scientific">Tolumonas osonensis</name>
    <dbReference type="NCBI Taxonomy" id="675874"/>
    <lineage>
        <taxon>Bacteria</taxon>
        <taxon>Pseudomonadati</taxon>
        <taxon>Pseudomonadota</taxon>
        <taxon>Gammaproteobacteria</taxon>
        <taxon>Aeromonadales</taxon>
        <taxon>Aeromonadaceae</taxon>
        <taxon>Tolumonas</taxon>
    </lineage>
</organism>
<feature type="transmembrane region" description="Helical" evidence="6">
    <location>
        <begin position="113"/>
        <end position="131"/>
    </location>
</feature>
<dbReference type="PANTHER" id="PTHR32322:SF2">
    <property type="entry name" value="EAMA DOMAIN-CONTAINING PROTEIN"/>
    <property type="match status" value="1"/>
</dbReference>
<evidence type="ECO:0000256" key="3">
    <source>
        <dbReference type="ARBA" id="ARBA00022692"/>
    </source>
</evidence>
<feature type="domain" description="EamA" evidence="7">
    <location>
        <begin position="4"/>
        <end position="129"/>
    </location>
</feature>
<evidence type="ECO:0000256" key="4">
    <source>
        <dbReference type="ARBA" id="ARBA00022989"/>
    </source>
</evidence>
<feature type="transmembrane region" description="Helical" evidence="6">
    <location>
        <begin position="59"/>
        <end position="81"/>
    </location>
</feature>
<evidence type="ECO:0000256" key="1">
    <source>
        <dbReference type="ARBA" id="ARBA00004141"/>
    </source>
</evidence>
<sequence>MPPILVALTPILWGTTYFITGKYLAEWPALWLSVMRAIPPGLLLLAIRPAKVPWRQVPYLLLISFLYIGGFFPLLFVSALYLPGSVAGTLAATLPLLLLGLQWLFLHKRPSRQALICALLGLGGIILLLGPGAELNWIGVGAALTSTLLIGVCSLLLQQRPWHGELISFTGWQLLLGGLMILPLAVWMEGSMPIPAGDDWFGLAWLILLNSALAYVLWLWGMANIPLNRLGLMTLLNPLTAVLAGSILMHEALNHWQWLGVLIVFASLLLELWLRPKRARAAA</sequence>
<proteinExistence type="inferred from homology"/>
<comment type="caution">
    <text evidence="8">The sequence shown here is derived from an EMBL/GenBank/DDBJ whole genome shotgun (WGS) entry which is preliminary data.</text>
</comment>
<evidence type="ECO:0000256" key="6">
    <source>
        <dbReference type="SAM" id="Phobius"/>
    </source>
</evidence>
<dbReference type="InterPro" id="IPR000620">
    <property type="entry name" value="EamA_dom"/>
</dbReference>
<dbReference type="InterPro" id="IPR037185">
    <property type="entry name" value="EmrE-like"/>
</dbReference>
<gene>
    <name evidence="8" type="ORF">HNR75_000389</name>
</gene>
<feature type="transmembrane region" description="Helical" evidence="6">
    <location>
        <begin position="137"/>
        <end position="157"/>
    </location>
</feature>
<dbReference type="AlphaFoldDB" id="A0A841G5V4"/>
<feature type="transmembrane region" description="Helical" evidence="6">
    <location>
        <begin position="255"/>
        <end position="274"/>
    </location>
</feature>
<keyword evidence="4 6" id="KW-1133">Transmembrane helix</keyword>
<reference evidence="8 9" key="1">
    <citation type="submission" date="2020-08" db="EMBL/GenBank/DDBJ databases">
        <title>Genomic Encyclopedia of Type Strains, Phase IV (KMG-IV): sequencing the most valuable type-strain genomes for metagenomic binning, comparative biology and taxonomic classification.</title>
        <authorList>
            <person name="Goeker M."/>
        </authorList>
    </citation>
    <scope>NUCLEOTIDE SEQUENCE [LARGE SCALE GENOMIC DNA]</scope>
    <source>
        <strain evidence="8 9">DSM 22975</strain>
    </source>
</reference>
<accession>A0A841G5V4</accession>
<feature type="transmembrane region" description="Helical" evidence="6">
    <location>
        <begin position="169"/>
        <end position="188"/>
    </location>
</feature>
<feature type="transmembrane region" description="Helical" evidence="6">
    <location>
        <begin position="28"/>
        <end position="47"/>
    </location>
</feature>
<dbReference type="Proteomes" id="UP000585721">
    <property type="component" value="Unassembled WGS sequence"/>
</dbReference>
<dbReference type="RefSeq" id="WP_188025321.1">
    <property type="nucleotide sequence ID" value="NZ_JACHGR010000001.1"/>
</dbReference>
<evidence type="ECO:0000259" key="7">
    <source>
        <dbReference type="Pfam" id="PF00892"/>
    </source>
</evidence>
<dbReference type="GO" id="GO:0016020">
    <property type="term" value="C:membrane"/>
    <property type="evidence" value="ECO:0007669"/>
    <property type="project" value="UniProtKB-SubCell"/>
</dbReference>
<keyword evidence="9" id="KW-1185">Reference proteome</keyword>
<dbReference type="InterPro" id="IPR050638">
    <property type="entry name" value="AA-Vitamin_Transporters"/>
</dbReference>
<name>A0A841G5V4_9GAMM</name>
<feature type="transmembrane region" description="Helical" evidence="6">
    <location>
        <begin position="230"/>
        <end position="249"/>
    </location>
</feature>
<keyword evidence="5 6" id="KW-0472">Membrane</keyword>
<evidence type="ECO:0000313" key="9">
    <source>
        <dbReference type="Proteomes" id="UP000585721"/>
    </source>
</evidence>
<evidence type="ECO:0000313" key="8">
    <source>
        <dbReference type="EMBL" id="MBB6054524.1"/>
    </source>
</evidence>
<feature type="domain" description="EamA" evidence="7">
    <location>
        <begin position="138"/>
        <end position="270"/>
    </location>
</feature>
<comment type="similarity">
    <text evidence="2">Belongs to the EamA transporter family.</text>
</comment>
<comment type="subcellular location">
    <subcellularLocation>
        <location evidence="1">Membrane</location>
        <topology evidence="1">Multi-pass membrane protein</topology>
    </subcellularLocation>
</comment>